<feature type="region of interest" description="Disordered" evidence="5">
    <location>
        <begin position="1"/>
        <end position="33"/>
    </location>
</feature>
<dbReference type="AlphaFoldDB" id="A0A9J6EA32"/>
<dbReference type="GO" id="GO:1904423">
    <property type="term" value="C:dehydrodolichyl diphosphate synthase complex"/>
    <property type="evidence" value="ECO:0007669"/>
    <property type="project" value="TreeGrafter"/>
</dbReference>
<dbReference type="EMBL" id="JABSTU010000005">
    <property type="protein sequence ID" value="KAH8031159.1"/>
    <property type="molecule type" value="Genomic_DNA"/>
</dbReference>
<keyword evidence="7" id="KW-1185">Reference proteome</keyword>
<comment type="catalytic activity">
    <reaction evidence="4">
        <text>n isopentenyl diphosphate + (2E,6E)-farnesyl diphosphate = a di-trans,poly-cis-polyprenyl diphosphate + n diphosphate</text>
        <dbReference type="Rhea" id="RHEA:53008"/>
        <dbReference type="Rhea" id="RHEA-COMP:19494"/>
        <dbReference type="ChEBI" id="CHEBI:33019"/>
        <dbReference type="ChEBI" id="CHEBI:128769"/>
        <dbReference type="ChEBI" id="CHEBI:136960"/>
        <dbReference type="ChEBI" id="CHEBI:175763"/>
        <dbReference type="EC" id="2.5.1.87"/>
    </reaction>
</comment>
<gene>
    <name evidence="6" type="ORF">HPB51_013455</name>
</gene>
<dbReference type="Pfam" id="PF01255">
    <property type="entry name" value="Prenyltransf"/>
    <property type="match status" value="1"/>
</dbReference>
<evidence type="ECO:0000313" key="7">
    <source>
        <dbReference type="Proteomes" id="UP000821866"/>
    </source>
</evidence>
<dbReference type="InterPro" id="IPR001441">
    <property type="entry name" value="UPP_synth-like"/>
</dbReference>
<evidence type="ECO:0000256" key="5">
    <source>
        <dbReference type="SAM" id="MobiDB-lite"/>
    </source>
</evidence>
<reference evidence="6" key="2">
    <citation type="submission" date="2021-09" db="EMBL/GenBank/DDBJ databases">
        <authorList>
            <person name="Jia N."/>
            <person name="Wang J."/>
            <person name="Shi W."/>
            <person name="Du L."/>
            <person name="Sun Y."/>
            <person name="Zhan W."/>
            <person name="Jiang J."/>
            <person name="Wang Q."/>
            <person name="Zhang B."/>
            <person name="Ji P."/>
            <person name="Sakyi L.B."/>
            <person name="Cui X."/>
            <person name="Yuan T."/>
            <person name="Jiang B."/>
            <person name="Yang W."/>
            <person name="Lam T.T.-Y."/>
            <person name="Chang Q."/>
            <person name="Ding S."/>
            <person name="Wang X."/>
            <person name="Zhu J."/>
            <person name="Ruan X."/>
            <person name="Zhao L."/>
            <person name="Wei J."/>
            <person name="Que T."/>
            <person name="Du C."/>
            <person name="Cheng J."/>
            <person name="Dai P."/>
            <person name="Han X."/>
            <person name="Huang E."/>
            <person name="Gao Y."/>
            <person name="Liu J."/>
            <person name="Shao H."/>
            <person name="Ye R."/>
            <person name="Li L."/>
            <person name="Wei W."/>
            <person name="Wang X."/>
            <person name="Wang C."/>
            <person name="Huo Q."/>
            <person name="Li W."/>
            <person name="Guo W."/>
            <person name="Chen H."/>
            <person name="Chen S."/>
            <person name="Zhou L."/>
            <person name="Zhou L."/>
            <person name="Ni X."/>
            <person name="Tian J."/>
            <person name="Zhou Y."/>
            <person name="Sheng Y."/>
            <person name="Liu T."/>
            <person name="Pan Y."/>
            <person name="Xia L."/>
            <person name="Li J."/>
            <person name="Zhao F."/>
            <person name="Cao W."/>
        </authorList>
    </citation>
    <scope>NUCLEOTIDE SEQUENCE</scope>
    <source>
        <strain evidence="6">Rmic-2018</strain>
        <tissue evidence="6">Larvae</tissue>
    </source>
</reference>
<name>A0A9J6EA32_RHIMP</name>
<reference evidence="6" key="1">
    <citation type="journal article" date="2020" name="Cell">
        <title>Large-Scale Comparative Analyses of Tick Genomes Elucidate Their Genetic Diversity and Vector Capacities.</title>
        <authorList>
            <consortium name="Tick Genome and Microbiome Consortium (TIGMIC)"/>
            <person name="Jia N."/>
            <person name="Wang J."/>
            <person name="Shi W."/>
            <person name="Du L."/>
            <person name="Sun Y."/>
            <person name="Zhan W."/>
            <person name="Jiang J.F."/>
            <person name="Wang Q."/>
            <person name="Zhang B."/>
            <person name="Ji P."/>
            <person name="Bell-Sakyi L."/>
            <person name="Cui X.M."/>
            <person name="Yuan T.T."/>
            <person name="Jiang B.G."/>
            <person name="Yang W.F."/>
            <person name="Lam T.T."/>
            <person name="Chang Q.C."/>
            <person name="Ding S.J."/>
            <person name="Wang X.J."/>
            <person name="Zhu J.G."/>
            <person name="Ruan X.D."/>
            <person name="Zhao L."/>
            <person name="Wei J.T."/>
            <person name="Ye R.Z."/>
            <person name="Que T.C."/>
            <person name="Du C.H."/>
            <person name="Zhou Y.H."/>
            <person name="Cheng J.X."/>
            <person name="Dai P.F."/>
            <person name="Guo W.B."/>
            <person name="Han X.H."/>
            <person name="Huang E.J."/>
            <person name="Li L.F."/>
            <person name="Wei W."/>
            <person name="Gao Y.C."/>
            <person name="Liu J.Z."/>
            <person name="Shao H.Z."/>
            <person name="Wang X."/>
            <person name="Wang C.C."/>
            <person name="Yang T.C."/>
            <person name="Huo Q.B."/>
            <person name="Li W."/>
            <person name="Chen H.Y."/>
            <person name="Chen S.E."/>
            <person name="Zhou L.G."/>
            <person name="Ni X.B."/>
            <person name="Tian J.H."/>
            <person name="Sheng Y."/>
            <person name="Liu T."/>
            <person name="Pan Y.S."/>
            <person name="Xia L.Y."/>
            <person name="Li J."/>
            <person name="Zhao F."/>
            <person name="Cao W.C."/>
        </authorList>
    </citation>
    <scope>NUCLEOTIDE SEQUENCE</scope>
    <source>
        <strain evidence="6">Rmic-2018</strain>
    </source>
</reference>
<dbReference type="EC" id="2.5.1.87" evidence="2"/>
<dbReference type="GO" id="GO:0016094">
    <property type="term" value="P:polyprenol biosynthetic process"/>
    <property type="evidence" value="ECO:0007669"/>
    <property type="project" value="TreeGrafter"/>
</dbReference>
<dbReference type="VEuPathDB" id="VectorBase:LOC119163902"/>
<dbReference type="GO" id="GO:0005783">
    <property type="term" value="C:endoplasmic reticulum"/>
    <property type="evidence" value="ECO:0007669"/>
    <property type="project" value="TreeGrafter"/>
</dbReference>
<dbReference type="InterPro" id="IPR036424">
    <property type="entry name" value="UPP_synth-like_sf"/>
</dbReference>
<accession>A0A9J6EA32</accession>
<sequence length="185" mass="21891">MGLEGAEVRAWVEERESRAREERAAERDARKEKMEQMELERRLQEEYQKTIQTKKLRLCIAYSSKFDLKNMVSDFANAVKADVIESDDICPCLVTEWLALNEASETELWFRSSGERRFSEFLVLQSGYAYMHREAELWPAVSIWHWVRAIVQFQLNWPHIKAVKENHRTQRTSACDHKDLEKSHS</sequence>
<dbReference type="PANTHER" id="PTHR10291">
    <property type="entry name" value="DEHYDRODOLICHYL DIPHOSPHATE SYNTHASE FAMILY MEMBER"/>
    <property type="match status" value="1"/>
</dbReference>
<dbReference type="Proteomes" id="UP000821866">
    <property type="component" value="Chromosome 3"/>
</dbReference>
<dbReference type="PANTHER" id="PTHR10291:SF43">
    <property type="entry name" value="DEHYDRODOLICHYL DIPHOSPHATE SYNTHASE COMPLEX SUBUNIT DHDDS"/>
    <property type="match status" value="1"/>
</dbReference>
<proteinExistence type="inferred from homology"/>
<comment type="similarity">
    <text evidence="1">Belongs to the UPP synthase family.</text>
</comment>
<evidence type="ECO:0000256" key="4">
    <source>
        <dbReference type="ARBA" id="ARBA00047353"/>
    </source>
</evidence>
<dbReference type="GO" id="GO:0045547">
    <property type="term" value="F:ditrans,polycis-polyprenyl diphosphate synthase [(2E,6E)-farnesyl diphosphate specific] activity"/>
    <property type="evidence" value="ECO:0007669"/>
    <property type="project" value="UniProtKB-EC"/>
</dbReference>
<dbReference type="Gene3D" id="3.40.1180.10">
    <property type="entry name" value="Decaprenyl diphosphate synthase-like"/>
    <property type="match status" value="1"/>
</dbReference>
<keyword evidence="3" id="KW-0808">Transferase</keyword>
<evidence type="ECO:0000256" key="2">
    <source>
        <dbReference type="ARBA" id="ARBA00012596"/>
    </source>
</evidence>
<dbReference type="SUPFAM" id="SSF64005">
    <property type="entry name" value="Undecaprenyl diphosphate synthase"/>
    <property type="match status" value="1"/>
</dbReference>
<protein>
    <recommendedName>
        <fullName evidence="2">ditrans,polycis-polyprenyl diphosphate synthase [(2E,6E)-farnesyldiphosphate specific]</fullName>
        <ecNumber evidence="2">2.5.1.87</ecNumber>
    </recommendedName>
</protein>
<evidence type="ECO:0000313" key="6">
    <source>
        <dbReference type="EMBL" id="KAH8031159.1"/>
    </source>
</evidence>
<evidence type="ECO:0000256" key="3">
    <source>
        <dbReference type="ARBA" id="ARBA00022679"/>
    </source>
</evidence>
<comment type="caution">
    <text evidence="6">The sequence shown here is derived from an EMBL/GenBank/DDBJ whole genome shotgun (WGS) entry which is preliminary data.</text>
</comment>
<evidence type="ECO:0000256" key="1">
    <source>
        <dbReference type="ARBA" id="ARBA00005432"/>
    </source>
</evidence>
<organism evidence="6 7">
    <name type="scientific">Rhipicephalus microplus</name>
    <name type="common">Cattle tick</name>
    <name type="synonym">Boophilus microplus</name>
    <dbReference type="NCBI Taxonomy" id="6941"/>
    <lineage>
        <taxon>Eukaryota</taxon>
        <taxon>Metazoa</taxon>
        <taxon>Ecdysozoa</taxon>
        <taxon>Arthropoda</taxon>
        <taxon>Chelicerata</taxon>
        <taxon>Arachnida</taxon>
        <taxon>Acari</taxon>
        <taxon>Parasitiformes</taxon>
        <taxon>Ixodida</taxon>
        <taxon>Ixodoidea</taxon>
        <taxon>Ixodidae</taxon>
        <taxon>Rhipicephalinae</taxon>
        <taxon>Rhipicephalus</taxon>
        <taxon>Boophilus</taxon>
    </lineage>
</organism>